<evidence type="ECO:0000313" key="5">
    <source>
        <dbReference type="Proteomes" id="UP000772591"/>
    </source>
</evidence>
<dbReference type="PANTHER" id="PTHR34596">
    <property type="entry name" value="CHITOPORIN"/>
    <property type="match status" value="1"/>
</dbReference>
<keyword evidence="3" id="KW-0732">Signal</keyword>
<keyword evidence="2" id="KW-0813">Transport</keyword>
<protein>
    <submittedName>
        <fullName evidence="4">Outer membrane porin, OprD family</fullName>
    </submittedName>
</protein>
<gene>
    <name evidence="4" type="ORF">IMW75_03375</name>
</gene>
<evidence type="ECO:0000313" key="4">
    <source>
        <dbReference type="EMBL" id="MBN3964326.1"/>
    </source>
</evidence>
<dbReference type="InterPro" id="IPR005318">
    <property type="entry name" value="OM_porin_bac"/>
</dbReference>
<evidence type="ECO:0000256" key="3">
    <source>
        <dbReference type="ARBA" id="ARBA00022729"/>
    </source>
</evidence>
<comment type="similarity">
    <text evidence="1">Belongs to the outer membrane porin (Opr) (TC 1.B.25) family.</text>
</comment>
<dbReference type="Pfam" id="PF03573">
    <property type="entry name" value="OprD"/>
    <property type="match status" value="1"/>
</dbReference>
<dbReference type="Proteomes" id="UP000772591">
    <property type="component" value="Unassembled WGS sequence"/>
</dbReference>
<accession>A0ABS3ABI8</accession>
<evidence type="ECO:0000256" key="1">
    <source>
        <dbReference type="ARBA" id="ARBA00009075"/>
    </source>
</evidence>
<dbReference type="InterPro" id="IPR023614">
    <property type="entry name" value="Porin_dom_sf"/>
</dbReference>
<dbReference type="PANTHER" id="PTHR34596:SF2">
    <property type="entry name" value="CHITOPORIN"/>
    <property type="match status" value="1"/>
</dbReference>
<name>A0ABS3ABI8_9PSED</name>
<dbReference type="Gene3D" id="2.40.160.10">
    <property type="entry name" value="Porin"/>
    <property type="match status" value="1"/>
</dbReference>
<keyword evidence="5" id="KW-1185">Reference proteome</keyword>
<proteinExistence type="inferred from homology"/>
<comment type="caution">
    <text evidence="4">The sequence shown here is derived from an EMBL/GenBank/DDBJ whole genome shotgun (WGS) entry which is preliminary data.</text>
</comment>
<evidence type="ECO:0000256" key="2">
    <source>
        <dbReference type="ARBA" id="ARBA00022448"/>
    </source>
</evidence>
<reference evidence="4 5" key="1">
    <citation type="journal article" date="2021" name="Int. J. Syst. Evol. Microbiol.">
        <title>Pseudomonas piscium sp. nov., Pseudomonas pisciculturae sp. nov., Pseudomonas mucoides sp. nov. and Pseudomonas neuropathica sp. nov. isolated from rainbow trout.</title>
        <authorList>
            <person name="Duman M."/>
            <person name="Mulet M."/>
            <person name="Altun S."/>
            <person name="Saticioglu I.B."/>
            <person name="Gomila M."/>
            <person name="Lalucat J."/>
            <person name="Garcia-Valdes E."/>
        </authorList>
    </citation>
    <scope>NUCLEOTIDE SEQUENCE [LARGE SCALE GENOMIC DNA]</scope>
    <source>
        <strain evidence="4 5">LMG 28632</strain>
    </source>
</reference>
<sequence>MKVQAEDVGEGLVEGGSATITARNMYFNRNSLSHYPDARGWGQGFQMDYQSGFTQGKVGLGLDASAYTAYKLDGGRGTVGTGMFPAEGDRERTESATLNASVKMKWSNTVIKYGDLRPYNPVFATPDLRLMPMTTRGIQLLSDDIDKVSIDIGHFHSTRGYTSTGHDGGFMAGYAAVDSGDVDYAGFTYTPLEQGGVGFYVSQAQDLWRQYYVNGNYSFVLTAGQTLGVDFNLYRSLDQGQANAGDINVTAWSLATAYANGPHTLTLSYQKIHGGQPFDYLMASDGTYMDSIYLANSSQYGDFNGLGEQSVGLAYEYDFGSTGVLHTTLGFKYIYGFDIDNEQVDPDGLYAYFAHADKQIERDVDIKTVVEAGPLKDLSVRVRYAEHAFSGDSVKQLRIITQYPINIF</sequence>
<dbReference type="EMBL" id="JADEVO010000003">
    <property type="protein sequence ID" value="MBN3964326.1"/>
    <property type="molecule type" value="Genomic_DNA"/>
</dbReference>
<organism evidence="4 5">
    <name type="scientific">Pseudomonas gregormendelii</name>
    <dbReference type="NCBI Taxonomy" id="1628277"/>
    <lineage>
        <taxon>Bacteria</taxon>
        <taxon>Pseudomonadati</taxon>
        <taxon>Pseudomonadota</taxon>
        <taxon>Gammaproteobacteria</taxon>
        <taxon>Pseudomonadales</taxon>
        <taxon>Pseudomonadaceae</taxon>
        <taxon>Pseudomonas</taxon>
    </lineage>
</organism>